<evidence type="ECO:0000313" key="9">
    <source>
        <dbReference type="Proteomes" id="UP000092460"/>
    </source>
</evidence>
<dbReference type="InterPro" id="IPR001356">
    <property type="entry name" value="HD"/>
</dbReference>
<dbReference type="STRING" id="67801.A0A1B0BMF1"/>
<evidence type="ECO:0000313" key="8">
    <source>
        <dbReference type="EnsemblMetazoa" id="GPPI034746-PA"/>
    </source>
</evidence>
<dbReference type="EMBL" id="JXJN01016878">
    <property type="status" value="NOT_ANNOTATED_CDS"/>
    <property type="molecule type" value="Genomic_DNA"/>
</dbReference>
<feature type="DNA-binding region" description="Homeobox" evidence="4">
    <location>
        <begin position="169"/>
        <end position="218"/>
    </location>
</feature>
<feature type="domain" description="Homeobox" evidence="7">
    <location>
        <begin position="167"/>
        <end position="217"/>
    </location>
</feature>
<dbReference type="GO" id="GO:0000981">
    <property type="term" value="F:DNA-binding transcription factor activity, RNA polymerase II-specific"/>
    <property type="evidence" value="ECO:0007669"/>
    <property type="project" value="TreeGrafter"/>
</dbReference>
<evidence type="ECO:0000256" key="4">
    <source>
        <dbReference type="PROSITE-ProRule" id="PRU00108"/>
    </source>
</evidence>
<comment type="similarity">
    <text evidence="2">Belongs to the paired homeobox family. Bicoid subfamily.</text>
</comment>
<accession>A0A1B0BMF1</accession>
<dbReference type="CDD" id="cd00086">
    <property type="entry name" value="homeodomain"/>
    <property type="match status" value="1"/>
</dbReference>
<keyword evidence="4 5" id="KW-0238">DNA-binding</keyword>
<dbReference type="InterPro" id="IPR009057">
    <property type="entry name" value="Homeodomain-like_sf"/>
</dbReference>
<feature type="compositionally biased region" description="Basic and acidic residues" evidence="6">
    <location>
        <begin position="148"/>
        <end position="163"/>
    </location>
</feature>
<dbReference type="GO" id="GO:0000978">
    <property type="term" value="F:RNA polymerase II cis-regulatory region sequence-specific DNA binding"/>
    <property type="evidence" value="ECO:0007669"/>
    <property type="project" value="TreeGrafter"/>
</dbReference>
<dbReference type="EnsemblMetazoa" id="GPPI034746-RA">
    <property type="protein sequence ID" value="GPPI034746-PA"/>
    <property type="gene ID" value="GPPI034746"/>
</dbReference>
<dbReference type="GO" id="GO:0009653">
    <property type="term" value="P:anatomical structure morphogenesis"/>
    <property type="evidence" value="ECO:0007669"/>
    <property type="project" value="TreeGrafter"/>
</dbReference>
<feature type="region of interest" description="Disordered" evidence="6">
    <location>
        <begin position="108"/>
        <end position="179"/>
    </location>
</feature>
<dbReference type="SUPFAM" id="SSF46689">
    <property type="entry name" value="Homeodomain-like"/>
    <property type="match status" value="1"/>
</dbReference>
<reference evidence="8" key="2">
    <citation type="submission" date="2020-05" db="UniProtKB">
        <authorList>
            <consortium name="EnsemblMetazoa"/>
        </authorList>
    </citation>
    <scope>IDENTIFICATION</scope>
    <source>
        <strain evidence="8">IAEA</strain>
    </source>
</reference>
<proteinExistence type="inferred from homology"/>
<organism evidence="8 9">
    <name type="scientific">Glossina palpalis gambiensis</name>
    <dbReference type="NCBI Taxonomy" id="67801"/>
    <lineage>
        <taxon>Eukaryota</taxon>
        <taxon>Metazoa</taxon>
        <taxon>Ecdysozoa</taxon>
        <taxon>Arthropoda</taxon>
        <taxon>Hexapoda</taxon>
        <taxon>Insecta</taxon>
        <taxon>Pterygota</taxon>
        <taxon>Neoptera</taxon>
        <taxon>Endopterygota</taxon>
        <taxon>Diptera</taxon>
        <taxon>Brachycera</taxon>
        <taxon>Muscomorpha</taxon>
        <taxon>Hippoboscoidea</taxon>
        <taxon>Glossinidae</taxon>
        <taxon>Glossina</taxon>
    </lineage>
</organism>
<comment type="subcellular location">
    <subcellularLocation>
        <location evidence="1 4 5">Nucleus</location>
    </subcellularLocation>
</comment>
<keyword evidence="4 5" id="KW-0371">Homeobox</keyword>
<dbReference type="SMART" id="SM00389">
    <property type="entry name" value="HOX"/>
    <property type="match status" value="1"/>
</dbReference>
<dbReference type="AlphaFoldDB" id="A0A1B0BMF1"/>
<keyword evidence="3" id="KW-0217">Developmental protein</keyword>
<evidence type="ECO:0000256" key="1">
    <source>
        <dbReference type="ARBA" id="ARBA00004123"/>
    </source>
</evidence>
<dbReference type="PANTHER" id="PTHR45882">
    <property type="entry name" value="PITUITARY HOMEOBOX HOMOLOG PTX1"/>
    <property type="match status" value="1"/>
</dbReference>
<reference evidence="9" key="1">
    <citation type="submission" date="2015-01" db="EMBL/GenBank/DDBJ databases">
        <authorList>
            <person name="Aksoy S."/>
            <person name="Warren W."/>
            <person name="Wilson R.K."/>
        </authorList>
    </citation>
    <scope>NUCLEOTIDE SEQUENCE [LARGE SCALE GENOMIC DNA]</scope>
    <source>
        <strain evidence="9">IAEA</strain>
    </source>
</reference>
<protein>
    <recommendedName>
        <fullName evidence="7">Homeobox domain-containing protein</fullName>
    </recommendedName>
</protein>
<keyword evidence="4 5" id="KW-0539">Nucleus</keyword>
<dbReference type="Proteomes" id="UP000092460">
    <property type="component" value="Unassembled WGS sequence"/>
</dbReference>
<dbReference type="Pfam" id="PF00046">
    <property type="entry name" value="Homeodomain"/>
    <property type="match status" value="1"/>
</dbReference>
<evidence type="ECO:0000256" key="5">
    <source>
        <dbReference type="RuleBase" id="RU000682"/>
    </source>
</evidence>
<feature type="compositionally biased region" description="Basic residues" evidence="6">
    <location>
        <begin position="164"/>
        <end position="174"/>
    </location>
</feature>
<dbReference type="Gene3D" id="1.10.10.60">
    <property type="entry name" value="Homeodomain-like"/>
    <property type="match status" value="1"/>
</dbReference>
<name>A0A1B0BMF1_9MUSC</name>
<feature type="compositionally biased region" description="Polar residues" evidence="6">
    <location>
        <begin position="132"/>
        <end position="147"/>
    </location>
</feature>
<dbReference type="VEuPathDB" id="VectorBase:GPPI034746"/>
<keyword evidence="9" id="KW-1185">Reference proteome</keyword>
<evidence type="ECO:0000256" key="2">
    <source>
        <dbReference type="ARBA" id="ARBA00006503"/>
    </source>
</evidence>
<evidence type="ECO:0000256" key="3">
    <source>
        <dbReference type="ARBA" id="ARBA00022473"/>
    </source>
</evidence>
<dbReference type="GO" id="GO:0005634">
    <property type="term" value="C:nucleus"/>
    <property type="evidence" value="ECO:0007669"/>
    <property type="project" value="UniProtKB-SubCell"/>
</dbReference>
<evidence type="ECO:0000259" key="7">
    <source>
        <dbReference type="PROSITE" id="PS50071"/>
    </source>
</evidence>
<dbReference type="PROSITE" id="PS50071">
    <property type="entry name" value="HOMEOBOX_2"/>
    <property type="match status" value="1"/>
</dbReference>
<evidence type="ECO:0000256" key="6">
    <source>
        <dbReference type="SAM" id="MobiDB-lite"/>
    </source>
</evidence>
<sequence length="229" mass="26406">MSSSGLPDKFAQHFLNKTTNLLTHLRTRTHAHFTQLNTLDISTPVCSHVIALKRTQFYQQLTMSLDIQTVVILIALRPPCLIWAETDFRDSHSSMAAVANGLENTHLNNFQTSTTSTTSLANRNRDRKDGNRTVNETTIKTENISNSGHDEPMTTAADEPKNDKKNKRQRRQRTHFTSQQLQELEHTFSRNRYPDMSTREEIAMWTNLTEARVRFQFNALNFITVRTRT</sequence>
<dbReference type="PANTHER" id="PTHR45882:SF3">
    <property type="entry name" value="PITUITARY HOMEOBOX HOMOLOG PTX1"/>
    <property type="match status" value="1"/>
</dbReference>